<proteinExistence type="predicted"/>
<evidence type="ECO:0000313" key="2">
    <source>
        <dbReference type="Proteomes" id="UP000291084"/>
    </source>
</evidence>
<accession>A0A0S3SV64</accession>
<dbReference type="Proteomes" id="UP000291084">
    <property type="component" value="Chromosome 8"/>
</dbReference>
<feature type="non-terminal residue" evidence="1">
    <location>
        <position position="73"/>
    </location>
</feature>
<evidence type="ECO:0000313" key="1">
    <source>
        <dbReference type="EMBL" id="BAT96709.1"/>
    </source>
</evidence>
<dbReference type="EMBL" id="AP015041">
    <property type="protein sequence ID" value="BAT96709.1"/>
    <property type="molecule type" value="Genomic_DNA"/>
</dbReference>
<keyword evidence="2" id="KW-1185">Reference proteome</keyword>
<gene>
    <name evidence="1" type="primary">Vigan.08G368800</name>
    <name evidence="1" type="ORF">VIGAN_08368800</name>
</gene>
<name>A0A0S3SV64_PHAAN</name>
<sequence>MRLYYDNKFAISITHNHNPVQLNRTKCIEVVKHFIKEKLDSGLINTSFVSTQNNLIDMNCITFERIIIQVKNE</sequence>
<dbReference type="AlphaFoldDB" id="A0A0S3SV64"/>
<protein>
    <submittedName>
        <fullName evidence="1">Uncharacterized protein</fullName>
    </submittedName>
</protein>
<organism evidence="1 2">
    <name type="scientific">Vigna angularis var. angularis</name>
    <dbReference type="NCBI Taxonomy" id="157739"/>
    <lineage>
        <taxon>Eukaryota</taxon>
        <taxon>Viridiplantae</taxon>
        <taxon>Streptophyta</taxon>
        <taxon>Embryophyta</taxon>
        <taxon>Tracheophyta</taxon>
        <taxon>Spermatophyta</taxon>
        <taxon>Magnoliopsida</taxon>
        <taxon>eudicotyledons</taxon>
        <taxon>Gunneridae</taxon>
        <taxon>Pentapetalae</taxon>
        <taxon>rosids</taxon>
        <taxon>fabids</taxon>
        <taxon>Fabales</taxon>
        <taxon>Fabaceae</taxon>
        <taxon>Papilionoideae</taxon>
        <taxon>50 kb inversion clade</taxon>
        <taxon>NPAAA clade</taxon>
        <taxon>indigoferoid/millettioid clade</taxon>
        <taxon>Phaseoleae</taxon>
        <taxon>Vigna</taxon>
    </lineage>
</organism>
<reference evidence="1 2" key="1">
    <citation type="journal article" date="2015" name="Sci. Rep.">
        <title>The power of single molecule real-time sequencing technology in the de novo assembly of a eukaryotic genome.</title>
        <authorList>
            <person name="Sakai H."/>
            <person name="Naito K."/>
            <person name="Ogiso-Tanaka E."/>
            <person name="Takahashi Y."/>
            <person name="Iseki K."/>
            <person name="Muto C."/>
            <person name="Satou K."/>
            <person name="Teruya K."/>
            <person name="Shiroma A."/>
            <person name="Shimoji M."/>
            <person name="Hirano T."/>
            <person name="Itoh T."/>
            <person name="Kaga A."/>
            <person name="Tomooka N."/>
        </authorList>
    </citation>
    <scope>NUCLEOTIDE SEQUENCE [LARGE SCALE GENOMIC DNA]</scope>
    <source>
        <strain evidence="2">cv. Shumari</strain>
    </source>
</reference>